<feature type="active site" description="Charge relay system" evidence="5">
    <location>
        <position position="364"/>
    </location>
</feature>
<evidence type="ECO:0000256" key="1">
    <source>
        <dbReference type="ARBA" id="ARBA00011073"/>
    </source>
</evidence>
<dbReference type="InterPro" id="IPR051048">
    <property type="entry name" value="Peptidase_S8/S53_subtilisin"/>
</dbReference>
<dbReference type="InterPro" id="IPR036852">
    <property type="entry name" value="Peptidase_S8/S53_dom_sf"/>
</dbReference>
<evidence type="ECO:0000313" key="10">
    <source>
        <dbReference type="Proteomes" id="UP000621560"/>
    </source>
</evidence>
<evidence type="ECO:0000256" key="2">
    <source>
        <dbReference type="ARBA" id="ARBA00022670"/>
    </source>
</evidence>
<feature type="domain" description="SLH" evidence="8">
    <location>
        <begin position="912"/>
        <end position="962"/>
    </location>
</feature>
<evidence type="ECO:0000313" key="9">
    <source>
        <dbReference type="EMBL" id="MBD2845871.1"/>
    </source>
</evidence>
<dbReference type="InterPro" id="IPR015500">
    <property type="entry name" value="Peptidase_S8_subtilisin-rel"/>
</dbReference>
<dbReference type="PRINTS" id="PR00723">
    <property type="entry name" value="SUBTILISIN"/>
</dbReference>
<evidence type="ECO:0000259" key="8">
    <source>
        <dbReference type="PROSITE" id="PS51272"/>
    </source>
</evidence>
<dbReference type="SUPFAM" id="SSF89260">
    <property type="entry name" value="Collagen-binding domain"/>
    <property type="match status" value="2"/>
</dbReference>
<dbReference type="PROSITE" id="PS00136">
    <property type="entry name" value="SUBTILASE_ASP"/>
    <property type="match status" value="1"/>
</dbReference>
<feature type="domain" description="SLH" evidence="8">
    <location>
        <begin position="848"/>
        <end position="911"/>
    </location>
</feature>
<dbReference type="InterPro" id="IPR022398">
    <property type="entry name" value="Peptidase_S8_His-AS"/>
</dbReference>
<dbReference type="Gene3D" id="3.40.50.200">
    <property type="entry name" value="Peptidase S8/S53 domain"/>
    <property type="match status" value="1"/>
</dbReference>
<dbReference type="RefSeq" id="WP_190917858.1">
    <property type="nucleotide sequence ID" value="NZ_JACXIZ010000019.1"/>
</dbReference>
<dbReference type="PANTHER" id="PTHR43399">
    <property type="entry name" value="SUBTILISIN-RELATED"/>
    <property type="match status" value="1"/>
</dbReference>
<dbReference type="InterPro" id="IPR023827">
    <property type="entry name" value="Peptidase_S8_Asp-AS"/>
</dbReference>
<dbReference type="GO" id="GO:0006508">
    <property type="term" value="P:proteolysis"/>
    <property type="evidence" value="ECO:0007669"/>
    <property type="project" value="UniProtKB-KW"/>
</dbReference>
<dbReference type="Gene3D" id="2.60.120.380">
    <property type="match status" value="3"/>
</dbReference>
<keyword evidence="7" id="KW-0732">Signal</keyword>
<dbReference type="PROSITE" id="PS51272">
    <property type="entry name" value="SLH"/>
    <property type="match status" value="3"/>
</dbReference>
<evidence type="ECO:0000256" key="3">
    <source>
        <dbReference type="ARBA" id="ARBA00022801"/>
    </source>
</evidence>
<dbReference type="Pfam" id="PF00395">
    <property type="entry name" value="SLH"/>
    <property type="match status" value="3"/>
</dbReference>
<feature type="domain" description="SLH" evidence="8">
    <location>
        <begin position="787"/>
        <end position="847"/>
    </location>
</feature>
<evidence type="ECO:0000256" key="5">
    <source>
        <dbReference type="PROSITE-ProRule" id="PRU01240"/>
    </source>
</evidence>
<dbReference type="PROSITE" id="PS51892">
    <property type="entry name" value="SUBTILASE"/>
    <property type="match status" value="1"/>
</dbReference>
<dbReference type="AlphaFoldDB" id="A0A927BU12"/>
<feature type="signal peptide" evidence="7">
    <location>
        <begin position="1"/>
        <end position="45"/>
    </location>
</feature>
<sequence length="962" mass="103886">MTKYNRQQPNCKDRTAGKAKTNARLLLCVLLACALVLPSCSNLIAAPSPVQVRTGPPSEIGLTDSWLLKWQDSAHPTTLPNTQLLRRQPAAGIEVVKPARGADAQAWLEELLALPEVEYVHPNGKVELLTATSDESAPDDPELAKQSYLKLIGASDAWKVAHDQTELTVAIVDTGVDLQHSDLKANLVAGTNLVKPGADPQDDNGHGTNVAGVLAAVGNNGQGVAGLLWNANIMPVKALDADGYGDEERLGEGILYAIEHGAKIVLLSVGLYRHSPYMRDIAEYAESSGVLLVAATGNDGLKHGDKAAVKYPAGYPSVLAVGGAKPSGEPEPRANPGPEVDVIAPWDVYTTKLGGGYKTQEGTSMAAPQAAAAAALVWAKYPNLKPYQVRALLRQTAEDVGQDGWDEAAGYGLLQVGEALTASYRPDAYEPNETKAQARMLPMYTKLSAQLNTGKEKDWFKFKVPYDGTVTLLFQGLTSPGQPMPPVNLIRHDADGGTAAVNVKTGSRKVQWKLSAGTYHVELQLDDSSSTHVLPYLLTSDFSIAPDPYESNDDNIEAFTLPPQSQTITGNFHQSGDRDWFAITFEQGGTLDAKLETDTVRIDPAFAIGRAGGRMVEFDEYGDGQTEQTDDSTSITVTPGKYFIRVHNAAASDASPVAGTYTLTLALQTVYEDPNEPNDRAYEATSVRVDTDYVGVIDGSDDEDWYQLRLQQESIVSISLDDIPSGRTMTMRGYDRTQQELFTVQSQSGKDRLTTNRRLKAGTYYIRATANSAFTHQHYHFSVKVQPLVAGFVDIDQHWAREAIVSLAGAGIVSGYGEYRFEPGRSITRAEAVAVLVKAFRIESAGSQPGAFKDVQSGHWAYSAVMRAVSAGWVKGYPDGTFAPDDPVTRAEMAAMFGAALRLQGSTPLLRPFSDVSVEHWAAPMLLTLKQAGWISGYRDNDFKPGQSASRAEFATLVYRAL</sequence>
<dbReference type="SUPFAM" id="SSF52743">
    <property type="entry name" value="Subtilisin-like"/>
    <property type="match status" value="1"/>
</dbReference>
<name>A0A927BU12_9BACL</name>
<evidence type="ECO:0000256" key="4">
    <source>
        <dbReference type="ARBA" id="ARBA00022825"/>
    </source>
</evidence>
<dbReference type="PANTHER" id="PTHR43399:SF4">
    <property type="entry name" value="CELL WALL-ASSOCIATED PROTEASE"/>
    <property type="match status" value="1"/>
</dbReference>
<dbReference type="InterPro" id="IPR000209">
    <property type="entry name" value="Peptidase_S8/S53_dom"/>
</dbReference>
<accession>A0A927BU12</accession>
<dbReference type="Pfam" id="PF00082">
    <property type="entry name" value="Peptidase_S8"/>
    <property type="match status" value="1"/>
</dbReference>
<keyword evidence="3 5" id="KW-0378">Hydrolase</keyword>
<dbReference type="PROSITE" id="PS00137">
    <property type="entry name" value="SUBTILASE_HIS"/>
    <property type="match status" value="1"/>
</dbReference>
<protein>
    <submittedName>
        <fullName evidence="9">S8 family serine peptidase</fullName>
    </submittedName>
</protein>
<dbReference type="GO" id="GO:0004252">
    <property type="term" value="F:serine-type endopeptidase activity"/>
    <property type="evidence" value="ECO:0007669"/>
    <property type="project" value="UniProtKB-UniRule"/>
</dbReference>
<feature type="active site" description="Charge relay system" evidence="5">
    <location>
        <position position="173"/>
    </location>
</feature>
<feature type="active site" description="Charge relay system" evidence="5">
    <location>
        <position position="206"/>
    </location>
</feature>
<dbReference type="PROSITE" id="PS00138">
    <property type="entry name" value="SUBTILASE_SER"/>
    <property type="match status" value="1"/>
</dbReference>
<dbReference type="EMBL" id="JACXIZ010000019">
    <property type="protein sequence ID" value="MBD2845871.1"/>
    <property type="molecule type" value="Genomic_DNA"/>
</dbReference>
<comment type="similarity">
    <text evidence="1 5 6">Belongs to the peptidase S8 family.</text>
</comment>
<comment type="caution">
    <text evidence="9">The sequence shown here is derived from an EMBL/GenBank/DDBJ whole genome shotgun (WGS) entry which is preliminary data.</text>
</comment>
<dbReference type="InterPro" id="IPR001119">
    <property type="entry name" value="SLH_dom"/>
</dbReference>
<keyword evidence="4 5" id="KW-0720">Serine protease</keyword>
<gene>
    <name evidence="9" type="ORF">IDH44_11770</name>
</gene>
<keyword evidence="10" id="KW-1185">Reference proteome</keyword>
<evidence type="ECO:0000256" key="7">
    <source>
        <dbReference type="SAM" id="SignalP"/>
    </source>
</evidence>
<proteinExistence type="inferred from homology"/>
<evidence type="ECO:0000256" key="6">
    <source>
        <dbReference type="RuleBase" id="RU003355"/>
    </source>
</evidence>
<dbReference type="InterPro" id="IPR023828">
    <property type="entry name" value="Peptidase_S8_Ser-AS"/>
</dbReference>
<feature type="chain" id="PRO_5038047152" evidence="7">
    <location>
        <begin position="46"/>
        <end position="962"/>
    </location>
</feature>
<keyword evidence="2 5" id="KW-0645">Protease</keyword>
<reference evidence="9" key="1">
    <citation type="submission" date="2020-09" db="EMBL/GenBank/DDBJ databases">
        <title>A novel bacterium of genus Paenibacillus, isolated from South China Sea.</title>
        <authorList>
            <person name="Huang H."/>
            <person name="Mo K."/>
            <person name="Hu Y."/>
        </authorList>
    </citation>
    <scope>NUCLEOTIDE SEQUENCE</scope>
    <source>
        <strain evidence="9">IB182496</strain>
    </source>
</reference>
<organism evidence="9 10">
    <name type="scientific">Paenibacillus sabuli</name>
    <dbReference type="NCBI Taxonomy" id="2772509"/>
    <lineage>
        <taxon>Bacteria</taxon>
        <taxon>Bacillati</taxon>
        <taxon>Bacillota</taxon>
        <taxon>Bacilli</taxon>
        <taxon>Bacillales</taxon>
        <taxon>Paenibacillaceae</taxon>
        <taxon>Paenibacillus</taxon>
    </lineage>
</organism>
<dbReference type="Proteomes" id="UP000621560">
    <property type="component" value="Unassembled WGS sequence"/>
</dbReference>